<comment type="cofactor">
    <cofactor evidence="5">
        <name>Mg(2+)</name>
        <dbReference type="ChEBI" id="CHEBI:18420"/>
    </cofactor>
</comment>
<dbReference type="OrthoDB" id="9801938at2"/>
<evidence type="ECO:0000256" key="4">
    <source>
        <dbReference type="PIRSR" id="PIRSR006806-1"/>
    </source>
</evidence>
<evidence type="ECO:0000256" key="5">
    <source>
        <dbReference type="RuleBase" id="RU361279"/>
    </source>
</evidence>
<comment type="catalytic activity">
    <reaction evidence="5">
        <text>(6S)-5-formyl-5,6,7,8-tetrahydrofolate + ATP = (6R)-5,10-methenyltetrahydrofolate + ADP + phosphate</text>
        <dbReference type="Rhea" id="RHEA:10488"/>
        <dbReference type="ChEBI" id="CHEBI:30616"/>
        <dbReference type="ChEBI" id="CHEBI:43474"/>
        <dbReference type="ChEBI" id="CHEBI:57455"/>
        <dbReference type="ChEBI" id="CHEBI:57457"/>
        <dbReference type="ChEBI" id="CHEBI:456216"/>
        <dbReference type="EC" id="6.3.3.2"/>
    </reaction>
</comment>
<dbReference type="AlphaFoldDB" id="A0A3N5CNH5"/>
<reference evidence="6 7" key="1">
    <citation type="submission" date="2018-11" db="EMBL/GenBank/DDBJ databases">
        <title>Erythrobacter spongiae sp. nov., isolated from a marine sponge.</title>
        <authorList>
            <person name="Zhuang L."/>
            <person name="Luo L."/>
        </authorList>
    </citation>
    <scope>NUCLEOTIDE SEQUENCE [LARGE SCALE GENOMIC DNA]</scope>
    <source>
        <strain evidence="6 7">HN-E23</strain>
    </source>
</reference>
<dbReference type="SUPFAM" id="SSF100950">
    <property type="entry name" value="NagB/RpiA/CoA transferase-like"/>
    <property type="match status" value="1"/>
</dbReference>
<dbReference type="InterPro" id="IPR002698">
    <property type="entry name" value="FTHF_cligase"/>
</dbReference>
<keyword evidence="5" id="KW-0479">Metal-binding</keyword>
<dbReference type="GO" id="GO:0009396">
    <property type="term" value="P:folic acid-containing compound biosynthetic process"/>
    <property type="evidence" value="ECO:0007669"/>
    <property type="project" value="TreeGrafter"/>
</dbReference>
<comment type="similarity">
    <text evidence="1 5">Belongs to the 5-formyltetrahydrofolate cyclo-ligase family.</text>
</comment>
<keyword evidence="2 4" id="KW-0547">Nucleotide-binding</keyword>
<keyword evidence="7" id="KW-1185">Reference proteome</keyword>
<comment type="caution">
    <text evidence="6">The sequence shown here is derived from an EMBL/GenBank/DDBJ whole genome shotgun (WGS) entry which is preliminary data.</text>
</comment>
<evidence type="ECO:0000256" key="1">
    <source>
        <dbReference type="ARBA" id="ARBA00010638"/>
    </source>
</evidence>
<dbReference type="InterPro" id="IPR024185">
    <property type="entry name" value="FTHF_cligase-like_sf"/>
</dbReference>
<dbReference type="PIRSF" id="PIRSF006806">
    <property type="entry name" value="FTHF_cligase"/>
    <property type="match status" value="1"/>
</dbReference>
<dbReference type="GO" id="GO:0005524">
    <property type="term" value="F:ATP binding"/>
    <property type="evidence" value="ECO:0007669"/>
    <property type="project" value="UniProtKB-KW"/>
</dbReference>
<dbReference type="InterPro" id="IPR037171">
    <property type="entry name" value="NagB/RpiA_transferase-like"/>
</dbReference>
<feature type="binding site" evidence="4">
    <location>
        <begin position="138"/>
        <end position="146"/>
    </location>
    <ligand>
        <name>ATP</name>
        <dbReference type="ChEBI" id="CHEBI:30616"/>
    </ligand>
</feature>
<proteinExistence type="inferred from homology"/>
<feature type="binding site" evidence="4">
    <location>
        <position position="60"/>
    </location>
    <ligand>
        <name>substrate</name>
    </ligand>
</feature>
<dbReference type="NCBIfam" id="TIGR02727">
    <property type="entry name" value="MTHFS_bact"/>
    <property type="match status" value="1"/>
</dbReference>
<dbReference type="GO" id="GO:0046872">
    <property type="term" value="F:metal ion binding"/>
    <property type="evidence" value="ECO:0007669"/>
    <property type="project" value="UniProtKB-KW"/>
</dbReference>
<dbReference type="PANTHER" id="PTHR23407">
    <property type="entry name" value="ATPASE INHIBITOR/5-FORMYLTETRAHYDROFOLATE CYCLO-LIGASE"/>
    <property type="match status" value="1"/>
</dbReference>
<gene>
    <name evidence="6" type="ORF">EG799_01765</name>
</gene>
<dbReference type="EMBL" id="RPFZ01000001">
    <property type="protein sequence ID" value="RPF70493.1"/>
    <property type="molecule type" value="Genomic_DNA"/>
</dbReference>
<evidence type="ECO:0000313" key="6">
    <source>
        <dbReference type="EMBL" id="RPF70493.1"/>
    </source>
</evidence>
<keyword evidence="5" id="KW-0460">Magnesium</keyword>
<dbReference type="Gene3D" id="3.40.50.10420">
    <property type="entry name" value="NagB/RpiA/CoA transferase-like"/>
    <property type="match status" value="1"/>
</dbReference>
<name>A0A3N5CNH5_9SPHN</name>
<protein>
    <recommendedName>
        <fullName evidence="5">5-formyltetrahydrofolate cyclo-ligase</fullName>
        <ecNumber evidence="5">6.3.3.2</ecNumber>
    </recommendedName>
</protein>
<organism evidence="6 7">
    <name type="scientific">Aurantiacibacter spongiae</name>
    <dbReference type="NCBI Taxonomy" id="2488860"/>
    <lineage>
        <taxon>Bacteria</taxon>
        <taxon>Pseudomonadati</taxon>
        <taxon>Pseudomonadota</taxon>
        <taxon>Alphaproteobacteria</taxon>
        <taxon>Sphingomonadales</taxon>
        <taxon>Erythrobacteraceae</taxon>
        <taxon>Aurantiacibacter</taxon>
    </lineage>
</organism>
<dbReference type="Pfam" id="PF01812">
    <property type="entry name" value="5-FTHF_cyc-lig"/>
    <property type="match status" value="1"/>
</dbReference>
<dbReference type="Proteomes" id="UP000275232">
    <property type="component" value="Unassembled WGS sequence"/>
</dbReference>
<evidence type="ECO:0000256" key="2">
    <source>
        <dbReference type="ARBA" id="ARBA00022741"/>
    </source>
</evidence>
<keyword evidence="6" id="KW-0436">Ligase</keyword>
<evidence type="ECO:0000256" key="3">
    <source>
        <dbReference type="ARBA" id="ARBA00022840"/>
    </source>
</evidence>
<dbReference type="GO" id="GO:0030272">
    <property type="term" value="F:5-formyltetrahydrofolate cyclo-ligase activity"/>
    <property type="evidence" value="ECO:0007669"/>
    <property type="project" value="UniProtKB-EC"/>
</dbReference>
<sequence>MSDTDSKAAIRQHLRTARDEHAAALPASVSALVFRQPPAPVREIVPRGASVGLYRALKGEAPAASYARFFLEEGHVIALPRIEDGDGEMSFRRHTDPFSETDLERGPFGVMQPAPDAEKIVPDVLFVPLLGFTERGERIGQGGGFYDRWLADHPRTTAIGLAWDVQRIEALPLEEHDVSLTAIVTPSRIYGPFA</sequence>
<dbReference type="PANTHER" id="PTHR23407:SF1">
    <property type="entry name" value="5-FORMYLTETRAHYDROFOLATE CYCLO-LIGASE"/>
    <property type="match status" value="1"/>
</dbReference>
<dbReference type="RefSeq" id="WP_123878015.1">
    <property type="nucleotide sequence ID" value="NZ_RPFZ01000001.1"/>
</dbReference>
<dbReference type="GO" id="GO:0035999">
    <property type="term" value="P:tetrahydrofolate interconversion"/>
    <property type="evidence" value="ECO:0007669"/>
    <property type="project" value="TreeGrafter"/>
</dbReference>
<evidence type="ECO:0000313" key="7">
    <source>
        <dbReference type="Proteomes" id="UP000275232"/>
    </source>
</evidence>
<dbReference type="EC" id="6.3.3.2" evidence="5"/>
<accession>A0A3N5CNH5</accession>
<feature type="binding site" evidence="4">
    <location>
        <begin position="7"/>
        <end position="11"/>
    </location>
    <ligand>
        <name>ATP</name>
        <dbReference type="ChEBI" id="CHEBI:30616"/>
    </ligand>
</feature>
<keyword evidence="3 4" id="KW-0067">ATP-binding</keyword>